<dbReference type="SUPFAM" id="SSF47473">
    <property type="entry name" value="EF-hand"/>
    <property type="match status" value="1"/>
</dbReference>
<dbReference type="Pfam" id="PF13202">
    <property type="entry name" value="EF-hand_5"/>
    <property type="match status" value="2"/>
</dbReference>
<dbReference type="InterPro" id="IPR018247">
    <property type="entry name" value="EF_Hand_1_Ca_BS"/>
</dbReference>
<dbReference type="PROSITE" id="PS50222">
    <property type="entry name" value="EF_HAND_2"/>
    <property type="match status" value="1"/>
</dbReference>
<feature type="compositionally biased region" description="Basic and acidic residues" evidence="1">
    <location>
        <begin position="150"/>
        <end position="165"/>
    </location>
</feature>
<dbReference type="InterPro" id="IPR002048">
    <property type="entry name" value="EF_hand_dom"/>
</dbReference>
<gene>
    <name evidence="3" type="ORF">GIW81_13195</name>
</gene>
<dbReference type="GO" id="GO:0005509">
    <property type="term" value="F:calcium ion binding"/>
    <property type="evidence" value="ECO:0007669"/>
    <property type="project" value="InterPro"/>
</dbReference>
<feature type="region of interest" description="Disordered" evidence="1">
    <location>
        <begin position="145"/>
        <end position="173"/>
    </location>
</feature>
<dbReference type="Gene3D" id="1.10.238.10">
    <property type="entry name" value="EF-hand"/>
    <property type="match status" value="1"/>
</dbReference>
<protein>
    <submittedName>
        <fullName evidence="3">Histidine kinase</fullName>
    </submittedName>
</protein>
<keyword evidence="3" id="KW-0418">Kinase</keyword>
<keyword evidence="4" id="KW-1185">Reference proteome</keyword>
<keyword evidence="3" id="KW-0808">Transferase</keyword>
<dbReference type="EMBL" id="WMBQ01000002">
    <property type="protein sequence ID" value="MTD95288.1"/>
    <property type="molecule type" value="Genomic_DNA"/>
</dbReference>
<dbReference type="InterPro" id="IPR011992">
    <property type="entry name" value="EF-hand-dom_pair"/>
</dbReference>
<dbReference type="AlphaFoldDB" id="A0A6I3KLQ1"/>
<feature type="domain" description="EF-hand" evidence="2">
    <location>
        <begin position="59"/>
        <end position="94"/>
    </location>
</feature>
<dbReference type="PROSITE" id="PS51257">
    <property type="entry name" value="PROKAR_LIPOPROTEIN"/>
    <property type="match status" value="1"/>
</dbReference>
<proteinExistence type="predicted"/>
<evidence type="ECO:0000259" key="2">
    <source>
        <dbReference type="PROSITE" id="PS50222"/>
    </source>
</evidence>
<comment type="caution">
    <text evidence="3">The sequence shown here is derived from an EMBL/GenBank/DDBJ whole genome shotgun (WGS) entry which is preliminary data.</text>
</comment>
<dbReference type="RefSeq" id="WP_154739850.1">
    <property type="nucleotide sequence ID" value="NZ_WMBQ01000002.1"/>
</dbReference>
<accession>A0A6I3KLQ1</accession>
<dbReference type="GO" id="GO:0016301">
    <property type="term" value="F:kinase activity"/>
    <property type="evidence" value="ECO:0007669"/>
    <property type="project" value="UniProtKB-KW"/>
</dbReference>
<dbReference type="PROSITE" id="PS00018">
    <property type="entry name" value="EF_HAND_1"/>
    <property type="match status" value="2"/>
</dbReference>
<dbReference type="Proteomes" id="UP000440694">
    <property type="component" value="Unassembled WGS sequence"/>
</dbReference>
<evidence type="ECO:0000313" key="3">
    <source>
        <dbReference type="EMBL" id="MTD95288.1"/>
    </source>
</evidence>
<name>A0A6I3KLQ1_9HYPH</name>
<evidence type="ECO:0000256" key="1">
    <source>
        <dbReference type="SAM" id="MobiDB-lite"/>
    </source>
</evidence>
<organism evidence="3 4">
    <name type="scientific">Hyphomicrobium album</name>
    <dbReference type="NCBI Taxonomy" id="2665159"/>
    <lineage>
        <taxon>Bacteria</taxon>
        <taxon>Pseudomonadati</taxon>
        <taxon>Pseudomonadota</taxon>
        <taxon>Alphaproteobacteria</taxon>
        <taxon>Hyphomicrobiales</taxon>
        <taxon>Hyphomicrobiaceae</taxon>
        <taxon>Hyphomicrobium</taxon>
    </lineage>
</organism>
<reference evidence="3 4" key="1">
    <citation type="submission" date="2019-11" db="EMBL/GenBank/DDBJ databases">
        <title>Identification of a novel strain.</title>
        <authorList>
            <person name="Xu Q."/>
            <person name="Wang G."/>
        </authorList>
    </citation>
    <scope>NUCLEOTIDE SEQUENCE [LARGE SCALE GENOMIC DNA]</scope>
    <source>
        <strain evidence="4">xq</strain>
    </source>
</reference>
<sequence length="173" mass="18714">MTIRSKSFSVHEVGRIAALGVLLAVAGCSGSSIPDTDRVFLSAAGGWDRNRDGVVTCDEWKAYAAELFDAADADRDGTIDRTEYSKIIVTDRMFETVDFKYYDANGDGKVARTEFVDKPNRAFALLDKSNECKLTSSQVAGARANTEQIFDTKKAESGDPREKQKGGPGVGGM</sequence>
<evidence type="ECO:0000313" key="4">
    <source>
        <dbReference type="Proteomes" id="UP000440694"/>
    </source>
</evidence>